<dbReference type="RefSeq" id="WP_092318892.1">
    <property type="nucleotide sequence ID" value="NZ_FOKY01000004.1"/>
</dbReference>
<dbReference type="InterPro" id="IPR018488">
    <property type="entry name" value="cNMP-bd_CS"/>
</dbReference>
<dbReference type="PROSITE" id="PS50042">
    <property type="entry name" value="CNMP_BINDING_3"/>
    <property type="match status" value="2"/>
</dbReference>
<evidence type="ECO:0000313" key="2">
    <source>
        <dbReference type="EMBL" id="SFB78893.1"/>
    </source>
</evidence>
<dbReference type="InterPro" id="IPR000595">
    <property type="entry name" value="cNMP-bd_dom"/>
</dbReference>
<dbReference type="GO" id="GO:0003700">
    <property type="term" value="F:DNA-binding transcription factor activity"/>
    <property type="evidence" value="ECO:0007669"/>
    <property type="project" value="TreeGrafter"/>
</dbReference>
<dbReference type="SUPFAM" id="SSF51206">
    <property type="entry name" value="cAMP-binding domain-like"/>
    <property type="match status" value="2"/>
</dbReference>
<keyword evidence="3" id="KW-1185">Reference proteome</keyword>
<name>A0A1I1E204_BREAD</name>
<dbReference type="Gene3D" id="2.60.120.10">
    <property type="entry name" value="Jelly Rolls"/>
    <property type="match status" value="2"/>
</dbReference>
<evidence type="ECO:0000259" key="1">
    <source>
        <dbReference type="PROSITE" id="PS50042"/>
    </source>
</evidence>
<dbReference type="PANTHER" id="PTHR24567">
    <property type="entry name" value="CRP FAMILY TRANSCRIPTIONAL REGULATORY PROTEIN"/>
    <property type="match status" value="1"/>
</dbReference>
<dbReference type="Pfam" id="PF00027">
    <property type="entry name" value="cNMP_binding"/>
    <property type="match status" value="2"/>
</dbReference>
<proteinExistence type="predicted"/>
<dbReference type="Proteomes" id="UP000240042">
    <property type="component" value="Unassembled WGS sequence"/>
</dbReference>
<dbReference type="PANTHER" id="PTHR24567:SF74">
    <property type="entry name" value="HTH-TYPE TRANSCRIPTIONAL REGULATOR ARCR"/>
    <property type="match status" value="1"/>
</dbReference>
<accession>A0A1I1E204</accession>
<dbReference type="PROSITE" id="PS00889">
    <property type="entry name" value="CNMP_BINDING_2"/>
    <property type="match status" value="1"/>
</dbReference>
<dbReference type="STRING" id="34097.SAMN02745150_00813"/>
<organism evidence="2 3">
    <name type="scientific">Brevinema andersonii</name>
    <dbReference type="NCBI Taxonomy" id="34097"/>
    <lineage>
        <taxon>Bacteria</taxon>
        <taxon>Pseudomonadati</taxon>
        <taxon>Spirochaetota</taxon>
        <taxon>Spirochaetia</taxon>
        <taxon>Brevinematales</taxon>
        <taxon>Brevinemataceae</taxon>
        <taxon>Brevinema</taxon>
    </lineage>
</organism>
<protein>
    <submittedName>
        <fullName evidence="2">CRP/FNR family transcriptional regulator, anaerobic regulatory protein</fullName>
    </submittedName>
</protein>
<reference evidence="3" key="1">
    <citation type="submission" date="2016-10" db="EMBL/GenBank/DDBJ databases">
        <authorList>
            <person name="Varghese N."/>
            <person name="Submissions S."/>
        </authorList>
    </citation>
    <scope>NUCLEOTIDE SEQUENCE [LARGE SCALE GENOMIC DNA]</scope>
    <source>
        <strain evidence="3">ATCC 43811</strain>
    </source>
</reference>
<gene>
    <name evidence="2" type="ORF">SAMN02745150_00813</name>
</gene>
<dbReference type="EMBL" id="FOKY01000004">
    <property type="protein sequence ID" value="SFB78893.1"/>
    <property type="molecule type" value="Genomic_DNA"/>
</dbReference>
<dbReference type="InterPro" id="IPR018490">
    <property type="entry name" value="cNMP-bd_dom_sf"/>
</dbReference>
<feature type="domain" description="Cyclic nucleotide-binding" evidence="1">
    <location>
        <begin position="1"/>
        <end position="111"/>
    </location>
</feature>
<feature type="domain" description="Cyclic nucleotide-binding" evidence="1">
    <location>
        <begin position="203"/>
        <end position="295"/>
    </location>
</feature>
<dbReference type="InterPro" id="IPR014710">
    <property type="entry name" value="RmlC-like_jellyroll"/>
</dbReference>
<evidence type="ECO:0000313" key="3">
    <source>
        <dbReference type="Proteomes" id="UP000240042"/>
    </source>
</evidence>
<dbReference type="GO" id="GO:0005829">
    <property type="term" value="C:cytosol"/>
    <property type="evidence" value="ECO:0007669"/>
    <property type="project" value="TreeGrafter"/>
</dbReference>
<dbReference type="SMART" id="SM00100">
    <property type="entry name" value="cNMP"/>
    <property type="match status" value="1"/>
</dbReference>
<dbReference type="CDD" id="cd00038">
    <property type="entry name" value="CAP_ED"/>
    <property type="match status" value="2"/>
</dbReference>
<sequence>MEPIKFKTINYRAGAYVYVEEQADSGEFYIIRSGKVIEDNPLNELTGEEDLILEAGDFFGVLDCMSRRPHVSSIRVLEDTSLIAVRYDQFEVLIKQMSPIAMKIIRYFSNRLRKYNATIEHLTFQQKPQVDTPCNLLGVAEYYRDNGQRNLAGYAYTKYLELCPHISDLQSVRQQLELLNFNMQDIAPSIHGIQEIFQNETPIFIEMEEGKDLYIILDGQVKITKVIQGTEILLGIMKSKDIFGEMAILENSPRSASAIASGTVTVLRINKNNFETHIKTYPEIARRIIELLSDRIWLVNKRLANQLITDPVTKIYDALQTLLQKNHIPLQKGLTYVFEMSPEEILQFIGLDTAVGKKIINQILANDPALDIKEGKLCSQDVYNIRSAMTLSGRLTSQPKKRTQL</sequence>
<dbReference type="OrthoDB" id="305756at2"/>
<dbReference type="AlphaFoldDB" id="A0A1I1E204"/>
<dbReference type="InterPro" id="IPR050397">
    <property type="entry name" value="Env_Response_Regulators"/>
</dbReference>